<dbReference type="Pfam" id="PF01636">
    <property type="entry name" value="APH"/>
    <property type="match status" value="1"/>
</dbReference>
<name>A0A439DAJ0_9PEZI</name>
<evidence type="ECO:0000259" key="1">
    <source>
        <dbReference type="Pfam" id="PF01636"/>
    </source>
</evidence>
<gene>
    <name evidence="2" type="ORF">EKO27_g3671</name>
</gene>
<dbReference type="EMBL" id="RYZI01000080">
    <property type="protein sequence ID" value="RWA11424.1"/>
    <property type="molecule type" value="Genomic_DNA"/>
</dbReference>
<evidence type="ECO:0000313" key="3">
    <source>
        <dbReference type="Proteomes" id="UP000286045"/>
    </source>
</evidence>
<evidence type="ECO:0000313" key="2">
    <source>
        <dbReference type="EMBL" id="RWA11424.1"/>
    </source>
</evidence>
<comment type="caution">
    <text evidence="2">The sequence shown here is derived from an EMBL/GenBank/DDBJ whole genome shotgun (WGS) entry which is preliminary data.</text>
</comment>
<dbReference type="PANTHER" id="PTHR21310">
    <property type="entry name" value="AMINOGLYCOSIDE PHOSPHOTRANSFERASE-RELATED-RELATED"/>
    <property type="match status" value="1"/>
</dbReference>
<dbReference type="InterPro" id="IPR051678">
    <property type="entry name" value="AGP_Transferase"/>
</dbReference>
<dbReference type="SUPFAM" id="SSF56112">
    <property type="entry name" value="Protein kinase-like (PK-like)"/>
    <property type="match status" value="1"/>
</dbReference>
<dbReference type="AlphaFoldDB" id="A0A439DAJ0"/>
<dbReference type="InterPro" id="IPR002575">
    <property type="entry name" value="Aminoglycoside_PTrfase"/>
</dbReference>
<feature type="domain" description="Aminoglycoside phosphotransferase" evidence="1">
    <location>
        <begin position="150"/>
        <end position="205"/>
    </location>
</feature>
<reference evidence="2 3" key="1">
    <citation type="submission" date="2018-12" db="EMBL/GenBank/DDBJ databases">
        <title>Draft genome sequence of Xylaria grammica IHI A82.</title>
        <authorList>
            <person name="Buettner E."/>
            <person name="Kellner H."/>
        </authorList>
    </citation>
    <scope>NUCLEOTIDE SEQUENCE [LARGE SCALE GENOMIC DNA]</scope>
    <source>
        <strain evidence="2 3">IHI A82</strain>
    </source>
</reference>
<dbReference type="Gene3D" id="3.90.1200.10">
    <property type="match status" value="1"/>
</dbReference>
<dbReference type="InterPro" id="IPR011009">
    <property type="entry name" value="Kinase-like_dom_sf"/>
</dbReference>
<keyword evidence="3" id="KW-1185">Reference proteome</keyword>
<dbReference type="Proteomes" id="UP000286045">
    <property type="component" value="Unassembled WGS sequence"/>
</dbReference>
<organism evidence="2 3">
    <name type="scientific">Xylaria grammica</name>
    <dbReference type="NCBI Taxonomy" id="363999"/>
    <lineage>
        <taxon>Eukaryota</taxon>
        <taxon>Fungi</taxon>
        <taxon>Dikarya</taxon>
        <taxon>Ascomycota</taxon>
        <taxon>Pezizomycotina</taxon>
        <taxon>Sordariomycetes</taxon>
        <taxon>Xylariomycetidae</taxon>
        <taxon>Xylariales</taxon>
        <taxon>Xylariaceae</taxon>
        <taxon>Xylaria</taxon>
    </lineage>
</organism>
<protein>
    <recommendedName>
        <fullName evidence="1">Aminoglycoside phosphotransferase domain-containing protein</fullName>
    </recommendedName>
</protein>
<proteinExistence type="predicted"/>
<dbReference type="PANTHER" id="PTHR21310:SF39">
    <property type="entry name" value="AMINOGLYCOSIDE PHOSPHOTRANSFERASE DOMAIN-CONTAINING PROTEIN"/>
    <property type="match status" value="1"/>
</dbReference>
<dbReference type="STRING" id="363999.A0A439DAJ0"/>
<sequence>MARVINLSAAYVSKAYYNYGEVQDMMFAVELAHSMNIRTPLVRRTLQQEDGYECIFDRVQGPNLMDAWAGLGWIATIRLSFQLRRVIQRMRSQTNSTAGSLGTGMARTFWLEDKCKIPPRPSSHAVMSIVNFWQNVGSFREESKKTKEQHESTCQGPLKLSQPLVFTHHDLAPRNLMLDSAGDLCLIDWDYAGWYPPFFEYAGMDNFDRPQDWGWMGVFRWKVFTWIAAGFYSKETRCLNIARGTAIRFRAARKFNAQAGATPSTTVFPVRPDND</sequence>
<accession>A0A439DAJ0</accession>